<feature type="domain" description="3-hydroxyisobutyrate dehydrogenase-like NAD-binding" evidence="2">
    <location>
        <begin position="321"/>
        <end position="436"/>
    </location>
</feature>
<dbReference type="InterPro" id="IPR002204">
    <property type="entry name" value="3-OH-isobutyrate_DH-rel_CS"/>
</dbReference>
<accession>A0A9P4YNW3</accession>
<dbReference type="InterPro" id="IPR029154">
    <property type="entry name" value="HIBADH-like_NADP-bd"/>
</dbReference>
<dbReference type="GO" id="GO:0051287">
    <property type="term" value="F:NAD binding"/>
    <property type="evidence" value="ECO:0007669"/>
    <property type="project" value="InterPro"/>
</dbReference>
<feature type="domain" description="3-hydroxyisobutyrate dehydrogenase-like NAD-binding" evidence="2">
    <location>
        <begin position="176"/>
        <end position="297"/>
    </location>
</feature>
<dbReference type="AlphaFoldDB" id="A0A9P4YNW3"/>
<evidence type="ECO:0000313" key="4">
    <source>
        <dbReference type="Proteomes" id="UP000749293"/>
    </source>
</evidence>
<dbReference type="Gene3D" id="1.10.1040.10">
    <property type="entry name" value="N-(1-d-carboxylethyl)-l-norvaline Dehydrogenase, domain 2"/>
    <property type="match status" value="2"/>
</dbReference>
<dbReference type="EMBL" id="JAANYQ010000017">
    <property type="protein sequence ID" value="KAF4120413.1"/>
    <property type="molecule type" value="Genomic_DNA"/>
</dbReference>
<evidence type="ECO:0000259" key="1">
    <source>
        <dbReference type="Pfam" id="PF03446"/>
    </source>
</evidence>
<dbReference type="InterPro" id="IPR013328">
    <property type="entry name" value="6PGD_dom2"/>
</dbReference>
<gene>
    <name evidence="3" type="ORF">GMORB2_3214</name>
</gene>
<dbReference type="GO" id="GO:0050661">
    <property type="term" value="F:NADP binding"/>
    <property type="evidence" value="ECO:0007669"/>
    <property type="project" value="InterPro"/>
</dbReference>
<organism evidence="3 4">
    <name type="scientific">Geosmithia morbida</name>
    <dbReference type="NCBI Taxonomy" id="1094350"/>
    <lineage>
        <taxon>Eukaryota</taxon>
        <taxon>Fungi</taxon>
        <taxon>Dikarya</taxon>
        <taxon>Ascomycota</taxon>
        <taxon>Pezizomycotina</taxon>
        <taxon>Sordariomycetes</taxon>
        <taxon>Hypocreomycetidae</taxon>
        <taxon>Hypocreales</taxon>
        <taxon>Bionectriaceae</taxon>
        <taxon>Geosmithia</taxon>
    </lineage>
</organism>
<dbReference type="GO" id="GO:0016491">
    <property type="term" value="F:oxidoreductase activity"/>
    <property type="evidence" value="ECO:0007669"/>
    <property type="project" value="InterPro"/>
</dbReference>
<protein>
    <submittedName>
        <fullName evidence="3">3-hydroxyisobutyrate dehydrogenase</fullName>
    </submittedName>
</protein>
<dbReference type="PANTHER" id="PTHR43060:SF17">
    <property type="entry name" value="L-THREONATE DEHYDROGENASE"/>
    <property type="match status" value="1"/>
</dbReference>
<reference evidence="3" key="1">
    <citation type="submission" date="2020-03" db="EMBL/GenBank/DDBJ databases">
        <title>Site-based positive gene gene selection in Geosmithia morbida across the United States reveals a broad range of putative effectors and factors for local host and environmental adapation.</title>
        <authorList>
            <person name="Onufrak A."/>
            <person name="Murdoch R.W."/>
            <person name="Gazis R."/>
            <person name="Huff M."/>
            <person name="Staton M."/>
            <person name="Klingeman W."/>
            <person name="Hadziabdic D."/>
        </authorList>
    </citation>
    <scope>NUCLEOTIDE SEQUENCE</scope>
    <source>
        <strain evidence="3">1262</strain>
    </source>
</reference>
<feature type="domain" description="6-phosphogluconate dehydrogenase NADP-binding" evidence="1">
    <location>
        <begin position="8"/>
        <end position="164"/>
    </location>
</feature>
<dbReference type="SUPFAM" id="SSF51735">
    <property type="entry name" value="NAD(P)-binding Rossmann-fold domains"/>
    <property type="match status" value="1"/>
</dbReference>
<dbReference type="PROSITE" id="PS00895">
    <property type="entry name" value="3_HYDROXYISOBUT_DH"/>
    <property type="match status" value="1"/>
</dbReference>
<dbReference type="OrthoDB" id="48988at2759"/>
<proteinExistence type="predicted"/>
<dbReference type="Gene3D" id="3.40.50.720">
    <property type="entry name" value="NAD(P)-binding Rossmann-like Domain"/>
    <property type="match status" value="1"/>
</dbReference>
<keyword evidence="4" id="KW-1185">Reference proteome</keyword>
<dbReference type="InterPro" id="IPR036291">
    <property type="entry name" value="NAD(P)-bd_dom_sf"/>
</dbReference>
<evidence type="ECO:0000313" key="3">
    <source>
        <dbReference type="EMBL" id="KAF4120413.1"/>
    </source>
</evidence>
<dbReference type="InterPro" id="IPR008927">
    <property type="entry name" value="6-PGluconate_DH-like_C_sf"/>
</dbReference>
<dbReference type="Pfam" id="PF03446">
    <property type="entry name" value="NAD_binding_2"/>
    <property type="match status" value="1"/>
</dbReference>
<comment type="caution">
    <text evidence="3">The sequence shown here is derived from an EMBL/GenBank/DDBJ whole genome shotgun (WGS) entry which is preliminary data.</text>
</comment>
<dbReference type="GeneID" id="55969442"/>
<dbReference type="Pfam" id="PF14833">
    <property type="entry name" value="NAD_binding_11"/>
    <property type="match status" value="2"/>
</dbReference>
<dbReference type="Proteomes" id="UP000749293">
    <property type="component" value="Unassembled WGS sequence"/>
</dbReference>
<dbReference type="RefSeq" id="XP_035319065.1">
    <property type="nucleotide sequence ID" value="XM_035465190.1"/>
</dbReference>
<sequence>MSEEKLVISFIGLGAMGFGMATNLIKQGYSVTGFDVYAPTLERFTQAGGKSATTPAEATAGKQHCVCMVATAQQAQSVLLDGETPAIDGLPKGSIVYLCSTVPSSYVQGLEKDFARRGRPDILLIDCPVSGGAIRAGNGTLSIMAGGSNEAIKKGSTILNAMADPNKLYIVQGGVGAGSNMKMVHQVLAANQILSASEALGFASQLGLVLTEVAPQIVKSDGWSWMLENRLPRILAENHLPVASALGIIVKDTSIITSEARRFEFPTPLTSASEQVYFSGVRKGYLSDDDASLIRLYTEGKDSAIPVAGVATTKEDKLALVIGLLKGIHICSAVEALTYANHVGLDLDQVLDLCINAAGGSAVLSSVGEEVVSVLRGGQTCRNDVWADAAKQLDDAISEAQRLKVTTFLGSTAHNLIRLALRASGNKSWDLDSKALVSLWAW</sequence>
<dbReference type="InterPro" id="IPR006115">
    <property type="entry name" value="6PGDH_NADP-bd"/>
</dbReference>
<dbReference type="PANTHER" id="PTHR43060">
    <property type="entry name" value="3-HYDROXYISOBUTYRATE DEHYDROGENASE-LIKE 1, MITOCHONDRIAL-RELATED"/>
    <property type="match status" value="1"/>
</dbReference>
<evidence type="ECO:0000259" key="2">
    <source>
        <dbReference type="Pfam" id="PF14833"/>
    </source>
</evidence>
<name>A0A9P4YNW3_9HYPO</name>
<dbReference type="SUPFAM" id="SSF48179">
    <property type="entry name" value="6-phosphogluconate dehydrogenase C-terminal domain-like"/>
    <property type="match status" value="2"/>
</dbReference>